<dbReference type="OrthoDB" id="1817605at2"/>
<evidence type="ECO:0000313" key="4">
    <source>
        <dbReference type="Proteomes" id="UP000295500"/>
    </source>
</evidence>
<proteinExistence type="predicted"/>
<dbReference type="GO" id="GO:0005737">
    <property type="term" value="C:cytoplasm"/>
    <property type="evidence" value="ECO:0007669"/>
    <property type="project" value="TreeGrafter"/>
</dbReference>
<evidence type="ECO:0000259" key="2">
    <source>
        <dbReference type="SMART" id="SM00460"/>
    </source>
</evidence>
<dbReference type="InterPro" id="IPR038765">
    <property type="entry name" value="Papain-like_cys_pep_sf"/>
</dbReference>
<organism evidence="3 4">
    <name type="scientific">Aminicella lysinilytica</name>
    <dbReference type="NCBI Taxonomy" id="433323"/>
    <lineage>
        <taxon>Bacteria</taxon>
        <taxon>Bacillati</taxon>
        <taxon>Bacillota</taxon>
        <taxon>Clostridia</taxon>
        <taxon>Peptostreptococcales</taxon>
        <taxon>Anaerovoracaceae</taxon>
        <taxon>Aminicella</taxon>
    </lineage>
</organism>
<dbReference type="SMART" id="SM00460">
    <property type="entry name" value="TGc"/>
    <property type="match status" value="1"/>
</dbReference>
<dbReference type="AlphaFoldDB" id="A0A4R6QBB9"/>
<keyword evidence="1" id="KW-0732">Signal</keyword>
<dbReference type="EMBL" id="SNXO01000003">
    <property type="protein sequence ID" value="TDP59651.1"/>
    <property type="molecule type" value="Genomic_DNA"/>
</dbReference>
<protein>
    <submittedName>
        <fullName evidence="3">Transglutaminase superfamily protein</fullName>
    </submittedName>
</protein>
<dbReference type="InterPro" id="IPR002931">
    <property type="entry name" value="Transglutaminase-like"/>
</dbReference>
<gene>
    <name evidence="3" type="ORF">EV211_10378</name>
</gene>
<feature type="signal peptide" evidence="1">
    <location>
        <begin position="1"/>
        <end position="33"/>
    </location>
</feature>
<dbReference type="SUPFAM" id="SSF54001">
    <property type="entry name" value="Cysteine proteinases"/>
    <property type="match status" value="1"/>
</dbReference>
<dbReference type="PANTHER" id="PTHR46333:SF2">
    <property type="entry name" value="CYTOKINESIS PROTEIN 3"/>
    <property type="match status" value="1"/>
</dbReference>
<sequence>MKTNMMKRITILAMATIVAAVMLLTGTTQNTYASSEYTSTAAAGQYMMQNIINHSNTIKVSVVSSNDSGSEVSKSVFNNAIASSDIGDYYKYSVYNGYNVNWSYYTSNGNTHYEFTYKMKYKTTLSQDKAFEKKLNKTVKALKLSGKSNYAKTKAIYKWITQHVKYDYNSSSATKYTAYAALNKGKAVCQGYATLFYRMCDAAGVDAKVITGSSYGEGHAWNIVKVGSKYYNVDSTWDAGDSHYSYFLKGSKGFKSHSRASAFKTSSFTSEYPTAASNY</sequence>
<dbReference type="PANTHER" id="PTHR46333">
    <property type="entry name" value="CYTOKINESIS PROTEIN 3"/>
    <property type="match status" value="1"/>
</dbReference>
<comment type="caution">
    <text evidence="3">The sequence shown here is derived from an EMBL/GenBank/DDBJ whole genome shotgun (WGS) entry which is preliminary data.</text>
</comment>
<evidence type="ECO:0000256" key="1">
    <source>
        <dbReference type="SAM" id="SignalP"/>
    </source>
</evidence>
<keyword evidence="4" id="KW-1185">Reference proteome</keyword>
<feature type="chain" id="PRO_5020739177" evidence="1">
    <location>
        <begin position="34"/>
        <end position="279"/>
    </location>
</feature>
<reference evidence="3 4" key="1">
    <citation type="submission" date="2019-03" db="EMBL/GenBank/DDBJ databases">
        <title>Genomic Encyclopedia of Type Strains, Phase IV (KMG-IV): sequencing the most valuable type-strain genomes for metagenomic binning, comparative biology and taxonomic classification.</title>
        <authorList>
            <person name="Goeker M."/>
        </authorList>
    </citation>
    <scope>NUCLEOTIDE SEQUENCE [LARGE SCALE GENOMIC DNA]</scope>
    <source>
        <strain evidence="3 4">DSM 28287</strain>
    </source>
</reference>
<dbReference type="RefSeq" id="WP_133527643.1">
    <property type="nucleotide sequence ID" value="NZ_SNXO01000003.1"/>
</dbReference>
<name>A0A4R6QBB9_9FIRM</name>
<feature type="domain" description="Transglutaminase-like" evidence="2">
    <location>
        <begin position="181"/>
        <end position="237"/>
    </location>
</feature>
<accession>A0A4R6QBB9</accession>
<dbReference type="InterPro" id="IPR052557">
    <property type="entry name" value="CAP/Cytokinesis_protein"/>
</dbReference>
<dbReference type="Pfam" id="PF01841">
    <property type="entry name" value="Transglut_core"/>
    <property type="match status" value="1"/>
</dbReference>
<dbReference type="Proteomes" id="UP000295500">
    <property type="component" value="Unassembled WGS sequence"/>
</dbReference>
<evidence type="ECO:0000313" key="3">
    <source>
        <dbReference type="EMBL" id="TDP59651.1"/>
    </source>
</evidence>
<dbReference type="Gene3D" id="3.10.620.30">
    <property type="match status" value="1"/>
</dbReference>